<accession>A0A6J4V6W7</accession>
<organism evidence="2">
    <name type="scientific">uncultured Thermomicrobiales bacterium</name>
    <dbReference type="NCBI Taxonomy" id="1645740"/>
    <lineage>
        <taxon>Bacteria</taxon>
        <taxon>Pseudomonadati</taxon>
        <taxon>Thermomicrobiota</taxon>
        <taxon>Thermomicrobia</taxon>
        <taxon>Thermomicrobiales</taxon>
        <taxon>environmental samples</taxon>
    </lineage>
</organism>
<proteinExistence type="predicted"/>
<protein>
    <submittedName>
        <fullName evidence="2">Uncharacterized protein</fullName>
    </submittedName>
</protein>
<evidence type="ECO:0000313" key="2">
    <source>
        <dbReference type="EMBL" id="CAA9570392.1"/>
    </source>
</evidence>
<sequence>METVEIGQHCPFLPAAGPRGRSRADFDRLGGGAAGDKARRRRLSRRQHRLNIDSERFGVRRLPTAGNLLGWELPLKGGAR</sequence>
<gene>
    <name evidence="2" type="ORF">AVDCRST_MAG88-2274</name>
</gene>
<feature type="region of interest" description="Disordered" evidence="1">
    <location>
        <begin position="1"/>
        <end position="44"/>
    </location>
</feature>
<dbReference type="AlphaFoldDB" id="A0A6J4V6W7"/>
<name>A0A6J4V6W7_9BACT</name>
<evidence type="ECO:0000256" key="1">
    <source>
        <dbReference type="SAM" id="MobiDB-lite"/>
    </source>
</evidence>
<reference evidence="2" key="1">
    <citation type="submission" date="2020-02" db="EMBL/GenBank/DDBJ databases">
        <authorList>
            <person name="Meier V. D."/>
        </authorList>
    </citation>
    <scope>NUCLEOTIDE SEQUENCE</scope>
    <source>
        <strain evidence="2">AVDCRST_MAG88</strain>
    </source>
</reference>
<dbReference type="EMBL" id="CADCWM010000581">
    <property type="protein sequence ID" value="CAA9570392.1"/>
    <property type="molecule type" value="Genomic_DNA"/>
</dbReference>